<evidence type="ECO:0000256" key="7">
    <source>
        <dbReference type="ARBA" id="ARBA00023170"/>
    </source>
</evidence>
<accession>A0A9J7LME3</accession>
<evidence type="ECO:0000256" key="5">
    <source>
        <dbReference type="ARBA" id="ARBA00023065"/>
    </source>
</evidence>
<comment type="subcellular location">
    <subcellularLocation>
        <location evidence="1">Membrane</location>
        <topology evidence="1">Multi-pass membrane protein</topology>
    </subcellularLocation>
</comment>
<dbReference type="AlphaFoldDB" id="A0A9J7LME3"/>
<dbReference type="InterPro" id="IPR019594">
    <property type="entry name" value="Glu/Gly-bd"/>
</dbReference>
<dbReference type="SMART" id="SM00918">
    <property type="entry name" value="Lig_chan-Glu_bd"/>
    <property type="match status" value="1"/>
</dbReference>
<proteinExistence type="predicted"/>
<evidence type="ECO:0000256" key="2">
    <source>
        <dbReference type="ARBA" id="ARBA00022448"/>
    </source>
</evidence>
<keyword evidence="5" id="KW-0406">Ion transport</keyword>
<keyword evidence="13" id="KW-1185">Reference proteome</keyword>
<evidence type="ECO:0000256" key="3">
    <source>
        <dbReference type="ARBA" id="ARBA00022692"/>
    </source>
</evidence>
<evidence type="ECO:0000256" key="10">
    <source>
        <dbReference type="ARBA" id="ARBA00023303"/>
    </source>
</evidence>
<feature type="signal peptide" evidence="11">
    <location>
        <begin position="1"/>
        <end position="21"/>
    </location>
</feature>
<keyword evidence="6" id="KW-0472">Membrane</keyword>
<dbReference type="FunFam" id="3.40.190.10:FF:000399">
    <property type="entry name" value="Predicted protein"/>
    <property type="match status" value="1"/>
</dbReference>
<evidence type="ECO:0000256" key="11">
    <source>
        <dbReference type="SAM" id="SignalP"/>
    </source>
</evidence>
<evidence type="ECO:0000256" key="8">
    <source>
        <dbReference type="ARBA" id="ARBA00023180"/>
    </source>
</evidence>
<reference evidence="14" key="2">
    <citation type="submission" date="2025-08" db="UniProtKB">
        <authorList>
            <consortium name="RefSeq"/>
        </authorList>
    </citation>
    <scope>IDENTIFICATION</scope>
    <source>
        <strain evidence="14">S238N-H82</strain>
        <tissue evidence="14">Testes</tissue>
    </source>
</reference>
<keyword evidence="8" id="KW-0325">Glycoprotein</keyword>
<dbReference type="Proteomes" id="UP000001554">
    <property type="component" value="Chromosome 9"/>
</dbReference>
<dbReference type="Gene3D" id="3.40.190.10">
    <property type="entry name" value="Periplasmic binding protein-like II"/>
    <property type="match status" value="1"/>
</dbReference>
<evidence type="ECO:0000259" key="12">
    <source>
        <dbReference type="SMART" id="SM00918"/>
    </source>
</evidence>
<name>A0A9J7LME3_BRAFL</name>
<keyword evidence="7" id="KW-0675">Receptor</keyword>
<keyword evidence="9" id="KW-1071">Ligand-gated ion channel</keyword>
<keyword evidence="3" id="KW-0812">Transmembrane</keyword>
<protein>
    <submittedName>
        <fullName evidence="14">Glutamate receptor ionotropic, kainate 2-like</fullName>
    </submittedName>
</protein>
<keyword evidence="11" id="KW-0732">Signal</keyword>
<evidence type="ECO:0000256" key="4">
    <source>
        <dbReference type="ARBA" id="ARBA00022989"/>
    </source>
</evidence>
<keyword evidence="2" id="KW-0813">Transport</keyword>
<keyword evidence="10" id="KW-0407">Ion channel</keyword>
<sequence>MATLIALSTLFLVTVASYVTADRLEWLEVDPYVSDLSNRTLRVVTLAADGFVLISDVDKDGNNVTGNDRFRGFCMDLFSWISAELGFKYEYYEVEDGHFGVYDWKTGKWNGMIGDVLYGEWST</sequence>
<keyword evidence="4" id="KW-1133">Transmembrane helix</keyword>
<feature type="chain" id="PRO_5039931107" evidence="11">
    <location>
        <begin position="22"/>
        <end position="123"/>
    </location>
</feature>
<dbReference type="OMA" id="HTIAYFV"/>
<dbReference type="GO" id="GO:0015276">
    <property type="term" value="F:ligand-gated monoatomic ion channel activity"/>
    <property type="evidence" value="ECO:0007669"/>
    <property type="project" value="InterPro"/>
</dbReference>
<evidence type="ECO:0000313" key="14">
    <source>
        <dbReference type="RefSeq" id="XP_035685552.1"/>
    </source>
</evidence>
<dbReference type="OrthoDB" id="6515496at2759"/>
<dbReference type="RefSeq" id="XP_035685552.1">
    <property type="nucleotide sequence ID" value="XM_035829659.1"/>
</dbReference>
<evidence type="ECO:0000256" key="6">
    <source>
        <dbReference type="ARBA" id="ARBA00023136"/>
    </source>
</evidence>
<evidence type="ECO:0000256" key="9">
    <source>
        <dbReference type="ARBA" id="ARBA00023286"/>
    </source>
</evidence>
<evidence type="ECO:0000256" key="1">
    <source>
        <dbReference type="ARBA" id="ARBA00004141"/>
    </source>
</evidence>
<reference evidence="13" key="1">
    <citation type="journal article" date="2020" name="Nat. Ecol. Evol.">
        <title>Deeply conserved synteny resolves early events in vertebrate evolution.</title>
        <authorList>
            <person name="Simakov O."/>
            <person name="Marletaz F."/>
            <person name="Yue J.X."/>
            <person name="O'Connell B."/>
            <person name="Jenkins J."/>
            <person name="Brandt A."/>
            <person name="Calef R."/>
            <person name="Tung C.H."/>
            <person name="Huang T.K."/>
            <person name="Schmutz J."/>
            <person name="Satoh N."/>
            <person name="Yu J.K."/>
            <person name="Putnam N.H."/>
            <person name="Green R.E."/>
            <person name="Rokhsar D.S."/>
        </authorList>
    </citation>
    <scope>NUCLEOTIDE SEQUENCE [LARGE SCALE GENOMIC DNA]</scope>
    <source>
        <strain evidence="13">S238N-H82</strain>
    </source>
</reference>
<dbReference type="SUPFAM" id="SSF53850">
    <property type="entry name" value="Periplasmic binding protein-like II"/>
    <property type="match status" value="1"/>
</dbReference>
<organism evidence="13 14">
    <name type="scientific">Branchiostoma floridae</name>
    <name type="common">Florida lancelet</name>
    <name type="synonym">Amphioxus</name>
    <dbReference type="NCBI Taxonomy" id="7739"/>
    <lineage>
        <taxon>Eukaryota</taxon>
        <taxon>Metazoa</taxon>
        <taxon>Chordata</taxon>
        <taxon>Cephalochordata</taxon>
        <taxon>Leptocardii</taxon>
        <taxon>Amphioxiformes</taxon>
        <taxon>Branchiostomatidae</taxon>
        <taxon>Branchiostoma</taxon>
    </lineage>
</organism>
<feature type="domain" description="Ionotropic glutamate receptor L-glutamate and glycine-binding" evidence="12">
    <location>
        <begin position="51"/>
        <end position="118"/>
    </location>
</feature>
<evidence type="ECO:0000313" key="13">
    <source>
        <dbReference type="Proteomes" id="UP000001554"/>
    </source>
</evidence>
<gene>
    <name evidence="14" type="primary">LOC118422143</name>
</gene>
<dbReference type="GeneID" id="118422143"/>
<dbReference type="GO" id="GO:0016020">
    <property type="term" value="C:membrane"/>
    <property type="evidence" value="ECO:0007669"/>
    <property type="project" value="UniProtKB-SubCell"/>
</dbReference>
<dbReference type="Pfam" id="PF10613">
    <property type="entry name" value="Lig_chan-Glu_bd"/>
    <property type="match status" value="1"/>
</dbReference>
<dbReference type="KEGG" id="bfo:118422143"/>